<dbReference type="GO" id="GO:0006423">
    <property type="term" value="P:cysteinyl-tRNA aminoacylation"/>
    <property type="evidence" value="ECO:0007669"/>
    <property type="project" value="InterPro"/>
</dbReference>
<feature type="domain" description="Cysteinyl-tRNA synthetase class Ia DALR" evidence="15">
    <location>
        <begin position="463"/>
        <end position="532"/>
    </location>
</feature>
<evidence type="ECO:0000256" key="7">
    <source>
        <dbReference type="ARBA" id="ARBA00022598"/>
    </source>
</evidence>
<dbReference type="NCBIfam" id="TIGR00435">
    <property type="entry name" value="cysS"/>
    <property type="match status" value="1"/>
</dbReference>
<dbReference type="SMART" id="SM00840">
    <property type="entry name" value="DALR_2"/>
    <property type="match status" value="1"/>
</dbReference>
<evidence type="ECO:0000256" key="10">
    <source>
        <dbReference type="ARBA" id="ARBA00022833"/>
    </source>
</evidence>
<evidence type="ECO:0000256" key="11">
    <source>
        <dbReference type="ARBA" id="ARBA00022840"/>
    </source>
</evidence>
<dbReference type="InterPro" id="IPR032678">
    <property type="entry name" value="tRNA-synt_1_cat_dom"/>
</dbReference>
<keyword evidence="12" id="KW-0648">Protein biosynthesis</keyword>
<dbReference type="InterPro" id="IPR009080">
    <property type="entry name" value="tRNAsynth_Ia_anticodon-bd"/>
</dbReference>
<dbReference type="SUPFAM" id="SSF52374">
    <property type="entry name" value="Nucleotidylyl transferase"/>
    <property type="match status" value="1"/>
</dbReference>
<evidence type="ECO:0000313" key="17">
    <source>
        <dbReference type="Proteomes" id="UP000030645"/>
    </source>
</evidence>
<dbReference type="eggNOG" id="KOG2007">
    <property type="taxonomic scope" value="Eukaryota"/>
</dbReference>
<gene>
    <name evidence="16" type="ORF">L484_008513</name>
</gene>
<dbReference type="InterPro" id="IPR024909">
    <property type="entry name" value="Cys-tRNA/MSH_ligase"/>
</dbReference>
<dbReference type="SUPFAM" id="SSF47323">
    <property type="entry name" value="Anticodon-binding domain of a subclass of class I aminoacyl-tRNA synthetases"/>
    <property type="match status" value="1"/>
</dbReference>
<keyword evidence="17" id="KW-1185">Reference proteome</keyword>
<dbReference type="GO" id="GO:0005524">
    <property type="term" value="F:ATP binding"/>
    <property type="evidence" value="ECO:0007669"/>
    <property type="project" value="UniProtKB-KW"/>
</dbReference>
<evidence type="ECO:0000256" key="12">
    <source>
        <dbReference type="ARBA" id="ARBA00022917"/>
    </source>
</evidence>
<dbReference type="Gene3D" id="1.20.120.1910">
    <property type="entry name" value="Cysteine-tRNA ligase, C-terminal anti-codon recognition domain"/>
    <property type="match status" value="1"/>
</dbReference>
<dbReference type="Proteomes" id="UP000030645">
    <property type="component" value="Unassembled WGS sequence"/>
</dbReference>
<keyword evidence="6" id="KW-0963">Cytoplasm</keyword>
<proteinExistence type="inferred from homology"/>
<reference evidence="17" key="1">
    <citation type="submission" date="2013-01" db="EMBL/GenBank/DDBJ databases">
        <title>Draft Genome Sequence of a Mulberry Tree, Morus notabilis C.K. Schneid.</title>
        <authorList>
            <person name="He N."/>
            <person name="Zhao S."/>
        </authorList>
    </citation>
    <scope>NUCLEOTIDE SEQUENCE</scope>
</reference>
<dbReference type="AlphaFoldDB" id="W9RB86"/>
<dbReference type="PANTHER" id="PTHR10890:SF25">
    <property type="entry name" value="CYSTEINE--TRNA LIGASE, CHLOROPLASTIC_MITOCHONDRIAL"/>
    <property type="match status" value="1"/>
</dbReference>
<dbReference type="Gene3D" id="3.40.50.620">
    <property type="entry name" value="HUPs"/>
    <property type="match status" value="1"/>
</dbReference>
<dbReference type="GO" id="GO:0004817">
    <property type="term" value="F:cysteine-tRNA ligase activity"/>
    <property type="evidence" value="ECO:0007669"/>
    <property type="project" value="UniProtKB-EC"/>
</dbReference>
<dbReference type="GO" id="GO:0005737">
    <property type="term" value="C:cytoplasm"/>
    <property type="evidence" value="ECO:0007669"/>
    <property type="project" value="UniProtKB-SubCell"/>
</dbReference>
<evidence type="ECO:0000256" key="2">
    <source>
        <dbReference type="ARBA" id="ARBA00004496"/>
    </source>
</evidence>
<evidence type="ECO:0000256" key="13">
    <source>
        <dbReference type="ARBA" id="ARBA00023146"/>
    </source>
</evidence>
<dbReference type="GO" id="GO:0046872">
    <property type="term" value="F:metal ion binding"/>
    <property type="evidence" value="ECO:0007669"/>
    <property type="project" value="UniProtKB-KW"/>
</dbReference>
<dbReference type="InterPro" id="IPR014729">
    <property type="entry name" value="Rossmann-like_a/b/a_fold"/>
</dbReference>
<dbReference type="FunFam" id="1.20.120.1910:FF:000003">
    <property type="entry name" value="Cysteine--tRNA ligase CPS1, chloroplastic/mitochondrial"/>
    <property type="match status" value="1"/>
</dbReference>
<evidence type="ECO:0000313" key="16">
    <source>
        <dbReference type="EMBL" id="EXB80733.1"/>
    </source>
</evidence>
<dbReference type="EMBL" id="KE344823">
    <property type="protein sequence ID" value="EXB80733.1"/>
    <property type="molecule type" value="Genomic_DNA"/>
</dbReference>
<evidence type="ECO:0000256" key="14">
    <source>
        <dbReference type="ARBA" id="ARBA00031499"/>
    </source>
</evidence>
<dbReference type="InterPro" id="IPR015273">
    <property type="entry name" value="Cys-tRNA-synt_Ia_DALR"/>
</dbReference>
<keyword evidence="8" id="KW-0479">Metal-binding</keyword>
<keyword evidence="9" id="KW-0547">Nucleotide-binding</keyword>
<dbReference type="EC" id="6.1.1.16" evidence="4"/>
<evidence type="ECO:0000259" key="15">
    <source>
        <dbReference type="SMART" id="SM00840"/>
    </source>
</evidence>
<keyword evidence="10" id="KW-0862">Zinc</keyword>
<comment type="subcellular location">
    <subcellularLocation>
        <location evidence="2">Cytoplasm</location>
    </subcellularLocation>
</comment>
<evidence type="ECO:0000256" key="3">
    <source>
        <dbReference type="ARBA" id="ARBA00005594"/>
    </source>
</evidence>
<sequence>MATLLKCYKHFFSIQLSSLSYSARTIRLSASRPHTFLKLKLSRSSGRSNFRCLGSSSSSSPPSVAETIGGKLDGAVTERESPLSSELWVYNTMSRKKEVFRPKVEGKVGMYVCGVTAYDLSHIGHARVYVTFDVLYRYLKHLGYQVCYVRNFTDVDDKLCKKYNVLSEKGVDSKYRLLSTLIIARANELGEDPINLSRRYCEEFNQDMVYLHCLHPAVEPRVSDHMPQIVDMIKQIIDNGYAYTVEGDVYFNVDTFPEYGKLSGRKLEDNRAGERVAIDSRKKNPADFALWKSAKEGEPFWDSPWGPGRPGWHIECSAMSAAYLGYSFDIHGGGMDLVFPHHENEIAQSCAACKQSNISYWVHNGFVTVDSEKMSKSLGNFFTIRQVIDLYHPLALRLFLLGTHYRSPINYSDVQLENASDRIFYIYQTLHDCEDVLSQHDVPTLKDSIPPSTVDEINKLQNVFVASMSDDLLTPVVFAALSDPLKTINDLIHTRKGKKQALRVESLAALEKTIRSALDILGLMPASYSQMLQELREKALKRAKLTGDQVLRKIEERTEARVNKDYEKSDAIRKELAAVGIALMDSPNGTTWKPAVPLEL</sequence>
<dbReference type="STRING" id="981085.W9RB86"/>
<comment type="similarity">
    <text evidence="3">Belongs to the class-I aminoacyl-tRNA synthetase family.</text>
</comment>
<evidence type="ECO:0000256" key="4">
    <source>
        <dbReference type="ARBA" id="ARBA00012832"/>
    </source>
</evidence>
<dbReference type="FunFam" id="3.40.50.620:FF:000130">
    <property type="entry name" value="Cysteine--tRNA ligase"/>
    <property type="match status" value="1"/>
</dbReference>
<dbReference type="PRINTS" id="PR00983">
    <property type="entry name" value="TRNASYNTHCYS"/>
</dbReference>
<evidence type="ECO:0000256" key="8">
    <source>
        <dbReference type="ARBA" id="ARBA00022723"/>
    </source>
</evidence>
<name>W9RB86_9ROSA</name>
<dbReference type="CDD" id="cd00672">
    <property type="entry name" value="CysRS_core"/>
    <property type="match status" value="1"/>
</dbReference>
<keyword evidence="13" id="KW-0030">Aminoacyl-tRNA synthetase</keyword>
<keyword evidence="7 16" id="KW-0436">Ligase</keyword>
<comment type="cofactor">
    <cofactor evidence="1">
        <name>Zn(2+)</name>
        <dbReference type="ChEBI" id="CHEBI:29105"/>
    </cofactor>
</comment>
<evidence type="ECO:0000256" key="5">
    <source>
        <dbReference type="ARBA" id="ARBA00014738"/>
    </source>
</evidence>
<organism evidence="16 17">
    <name type="scientific">Morus notabilis</name>
    <dbReference type="NCBI Taxonomy" id="981085"/>
    <lineage>
        <taxon>Eukaryota</taxon>
        <taxon>Viridiplantae</taxon>
        <taxon>Streptophyta</taxon>
        <taxon>Embryophyta</taxon>
        <taxon>Tracheophyta</taxon>
        <taxon>Spermatophyta</taxon>
        <taxon>Magnoliopsida</taxon>
        <taxon>eudicotyledons</taxon>
        <taxon>Gunneridae</taxon>
        <taxon>Pentapetalae</taxon>
        <taxon>rosids</taxon>
        <taxon>fabids</taxon>
        <taxon>Rosales</taxon>
        <taxon>Moraceae</taxon>
        <taxon>Moreae</taxon>
        <taxon>Morus</taxon>
    </lineage>
</organism>
<dbReference type="Pfam" id="PF01406">
    <property type="entry name" value="tRNA-synt_1e"/>
    <property type="match status" value="1"/>
</dbReference>
<accession>W9RB86</accession>
<evidence type="ECO:0000256" key="1">
    <source>
        <dbReference type="ARBA" id="ARBA00001947"/>
    </source>
</evidence>
<dbReference type="PANTHER" id="PTHR10890">
    <property type="entry name" value="CYSTEINYL-TRNA SYNTHETASE"/>
    <property type="match status" value="1"/>
</dbReference>
<dbReference type="InterPro" id="IPR015803">
    <property type="entry name" value="Cys-tRNA-ligase"/>
</dbReference>
<evidence type="ECO:0000256" key="6">
    <source>
        <dbReference type="ARBA" id="ARBA00022490"/>
    </source>
</evidence>
<keyword evidence="11" id="KW-0067">ATP-binding</keyword>
<evidence type="ECO:0000256" key="9">
    <source>
        <dbReference type="ARBA" id="ARBA00022741"/>
    </source>
</evidence>
<protein>
    <recommendedName>
        <fullName evidence="5">Cysteine--tRNA ligase</fullName>
        <ecNumber evidence="4">6.1.1.16</ecNumber>
    </recommendedName>
    <alternativeName>
        <fullName evidence="14">Cysteinyl-tRNA synthetase</fullName>
    </alternativeName>
</protein>
<dbReference type="HAMAP" id="MF_00041">
    <property type="entry name" value="Cys_tRNA_synth"/>
    <property type="match status" value="1"/>
</dbReference>